<dbReference type="GO" id="GO:0005886">
    <property type="term" value="C:plasma membrane"/>
    <property type="evidence" value="ECO:0007669"/>
    <property type="project" value="UniProtKB-SubCell"/>
</dbReference>
<evidence type="ECO:0000256" key="2">
    <source>
        <dbReference type="ARBA" id="ARBA00004651"/>
    </source>
</evidence>
<dbReference type="GO" id="GO:0005524">
    <property type="term" value="F:ATP binding"/>
    <property type="evidence" value="ECO:0007669"/>
    <property type="project" value="UniProtKB-KW"/>
</dbReference>
<proteinExistence type="predicted"/>
<reference evidence="16 17" key="1">
    <citation type="submission" date="2018-05" db="EMBL/GenBank/DDBJ databases">
        <title>Genomic Encyclopedia of Type Strains, Phase IV (KMG-IV): sequencing the most valuable type-strain genomes for metagenomic binning, comparative biology and taxonomic classification.</title>
        <authorList>
            <person name="Goeker M."/>
        </authorList>
    </citation>
    <scope>NUCLEOTIDE SEQUENCE [LARGE SCALE GENOMIC DNA]</scope>
    <source>
        <strain evidence="16 17">DSM 22440</strain>
    </source>
</reference>
<dbReference type="InterPro" id="IPR003594">
    <property type="entry name" value="HATPase_dom"/>
</dbReference>
<keyword evidence="7 14" id="KW-0812">Transmembrane</keyword>
<dbReference type="InterPro" id="IPR036890">
    <property type="entry name" value="HATPase_C_sf"/>
</dbReference>
<evidence type="ECO:0000259" key="15">
    <source>
        <dbReference type="PROSITE" id="PS50109"/>
    </source>
</evidence>
<dbReference type="Gene3D" id="3.30.565.10">
    <property type="entry name" value="Histidine kinase-like ATPase, C-terminal domain"/>
    <property type="match status" value="1"/>
</dbReference>
<evidence type="ECO:0000256" key="3">
    <source>
        <dbReference type="ARBA" id="ARBA00012438"/>
    </source>
</evidence>
<accession>A0A2V3W0D5</accession>
<evidence type="ECO:0000256" key="9">
    <source>
        <dbReference type="ARBA" id="ARBA00022777"/>
    </source>
</evidence>
<comment type="subcellular location">
    <subcellularLocation>
        <location evidence="2">Cell membrane</location>
        <topology evidence="2">Multi-pass membrane protein</topology>
    </subcellularLocation>
</comment>
<keyword evidence="5" id="KW-0597">Phosphoprotein</keyword>
<dbReference type="InterPro" id="IPR005467">
    <property type="entry name" value="His_kinase_dom"/>
</dbReference>
<dbReference type="OrthoDB" id="9780487at2"/>
<dbReference type="PANTHER" id="PTHR45453:SF2">
    <property type="entry name" value="HISTIDINE KINASE"/>
    <property type="match status" value="1"/>
</dbReference>
<dbReference type="InterPro" id="IPR003661">
    <property type="entry name" value="HisK_dim/P_dom"/>
</dbReference>
<dbReference type="GO" id="GO:0000155">
    <property type="term" value="F:phosphorelay sensor kinase activity"/>
    <property type="evidence" value="ECO:0007669"/>
    <property type="project" value="InterPro"/>
</dbReference>
<dbReference type="EMBL" id="QJJR01000016">
    <property type="protein sequence ID" value="PXW87360.1"/>
    <property type="molecule type" value="Genomic_DNA"/>
</dbReference>
<dbReference type="EC" id="2.7.13.3" evidence="3"/>
<evidence type="ECO:0000313" key="16">
    <source>
        <dbReference type="EMBL" id="PXW87360.1"/>
    </source>
</evidence>
<evidence type="ECO:0000256" key="7">
    <source>
        <dbReference type="ARBA" id="ARBA00022692"/>
    </source>
</evidence>
<evidence type="ECO:0000256" key="5">
    <source>
        <dbReference type="ARBA" id="ARBA00022553"/>
    </source>
</evidence>
<feature type="domain" description="Histidine kinase" evidence="15">
    <location>
        <begin position="120"/>
        <end position="328"/>
    </location>
</feature>
<gene>
    <name evidence="16" type="ORF">DES38_11647</name>
</gene>
<feature type="transmembrane region" description="Helical" evidence="14">
    <location>
        <begin position="12"/>
        <end position="31"/>
    </location>
</feature>
<keyword evidence="12" id="KW-0902">Two-component regulatory system</keyword>
<protein>
    <recommendedName>
        <fullName evidence="3">histidine kinase</fullName>
        <ecNumber evidence="3">2.7.13.3</ecNumber>
    </recommendedName>
</protein>
<keyword evidence="10" id="KW-0067">ATP-binding</keyword>
<keyword evidence="11 14" id="KW-1133">Transmembrane helix</keyword>
<dbReference type="SMART" id="SM00388">
    <property type="entry name" value="HisKA"/>
    <property type="match status" value="1"/>
</dbReference>
<sequence length="333" mass="38766">MAIFFREHLGFVCFQLLQHVTLSSLLLLAGFDNTGVLLYINLLLLVFFTAFIVYRYFSRKQLYHQLSVPLKQLEEVLEPTGFTPLALSINQLLVSQYRIYQAEIADLETQQMEHLLFIDRWVHQMKTPLSVLTLAAEELDEPESSSIREEVDRMRQGLSTVLYSARLRTIEEDFQIESVNLIAMVHAVNKEHRRYYIRHRIYPKLTADKQAFKVTTDKKWLFFILSQLILNAVKYSANHHDTIEINIEEQHHEVHLRVRDYGVGIPVSDQKRVFDKFFTGENGRIFKESTGMGLYLVKEVAERLEHGVRLTSEVGKGTMVTLIFSETQNLTQV</sequence>
<dbReference type="InterPro" id="IPR050351">
    <property type="entry name" value="BphY/WalK/GraS-like"/>
</dbReference>
<dbReference type="RefSeq" id="WP_110252120.1">
    <property type="nucleotide sequence ID" value="NZ_QJJR01000016.1"/>
</dbReference>
<evidence type="ECO:0000256" key="6">
    <source>
        <dbReference type="ARBA" id="ARBA00022679"/>
    </source>
</evidence>
<dbReference type="AlphaFoldDB" id="A0A2V3W0D5"/>
<dbReference type="CDD" id="cd00082">
    <property type="entry name" value="HisKA"/>
    <property type="match status" value="1"/>
</dbReference>
<keyword evidence="13 14" id="KW-0472">Membrane</keyword>
<evidence type="ECO:0000313" key="17">
    <source>
        <dbReference type="Proteomes" id="UP000247922"/>
    </source>
</evidence>
<evidence type="ECO:0000256" key="11">
    <source>
        <dbReference type="ARBA" id="ARBA00022989"/>
    </source>
</evidence>
<evidence type="ECO:0000256" key="13">
    <source>
        <dbReference type="ARBA" id="ARBA00023136"/>
    </source>
</evidence>
<evidence type="ECO:0000256" key="1">
    <source>
        <dbReference type="ARBA" id="ARBA00000085"/>
    </source>
</evidence>
<keyword evidence="4" id="KW-1003">Cell membrane</keyword>
<keyword evidence="9 16" id="KW-0418">Kinase</keyword>
<evidence type="ECO:0000256" key="10">
    <source>
        <dbReference type="ARBA" id="ARBA00022840"/>
    </source>
</evidence>
<dbReference type="GO" id="GO:0004721">
    <property type="term" value="F:phosphoprotein phosphatase activity"/>
    <property type="evidence" value="ECO:0007669"/>
    <property type="project" value="TreeGrafter"/>
</dbReference>
<dbReference type="Proteomes" id="UP000247922">
    <property type="component" value="Unassembled WGS sequence"/>
</dbReference>
<evidence type="ECO:0000256" key="14">
    <source>
        <dbReference type="SAM" id="Phobius"/>
    </source>
</evidence>
<evidence type="ECO:0000256" key="12">
    <source>
        <dbReference type="ARBA" id="ARBA00023012"/>
    </source>
</evidence>
<dbReference type="SUPFAM" id="SSF55874">
    <property type="entry name" value="ATPase domain of HSP90 chaperone/DNA topoisomerase II/histidine kinase"/>
    <property type="match status" value="1"/>
</dbReference>
<comment type="catalytic activity">
    <reaction evidence="1">
        <text>ATP + protein L-histidine = ADP + protein N-phospho-L-histidine.</text>
        <dbReference type="EC" id="2.7.13.3"/>
    </reaction>
</comment>
<keyword evidence="8" id="KW-0547">Nucleotide-binding</keyword>
<dbReference type="InterPro" id="IPR004358">
    <property type="entry name" value="Sig_transdc_His_kin-like_C"/>
</dbReference>
<dbReference type="Pfam" id="PF02518">
    <property type="entry name" value="HATPase_c"/>
    <property type="match status" value="1"/>
</dbReference>
<keyword evidence="17" id="KW-1185">Reference proteome</keyword>
<name>A0A2V3W0D5_9BACI</name>
<dbReference type="GO" id="GO:0016036">
    <property type="term" value="P:cellular response to phosphate starvation"/>
    <property type="evidence" value="ECO:0007669"/>
    <property type="project" value="TreeGrafter"/>
</dbReference>
<evidence type="ECO:0000256" key="8">
    <source>
        <dbReference type="ARBA" id="ARBA00022741"/>
    </source>
</evidence>
<dbReference type="SMART" id="SM00387">
    <property type="entry name" value="HATPase_c"/>
    <property type="match status" value="1"/>
</dbReference>
<dbReference type="PANTHER" id="PTHR45453">
    <property type="entry name" value="PHOSPHATE REGULON SENSOR PROTEIN PHOR"/>
    <property type="match status" value="1"/>
</dbReference>
<comment type="caution">
    <text evidence="16">The sequence shown here is derived from an EMBL/GenBank/DDBJ whole genome shotgun (WGS) entry which is preliminary data.</text>
</comment>
<organism evidence="16 17">
    <name type="scientific">Streptohalobacillus salinus</name>
    <dbReference type="NCBI Taxonomy" id="621096"/>
    <lineage>
        <taxon>Bacteria</taxon>
        <taxon>Bacillati</taxon>
        <taxon>Bacillota</taxon>
        <taxon>Bacilli</taxon>
        <taxon>Bacillales</taxon>
        <taxon>Bacillaceae</taxon>
        <taxon>Streptohalobacillus</taxon>
    </lineage>
</organism>
<dbReference type="PROSITE" id="PS50109">
    <property type="entry name" value="HIS_KIN"/>
    <property type="match status" value="1"/>
</dbReference>
<evidence type="ECO:0000256" key="4">
    <source>
        <dbReference type="ARBA" id="ARBA00022475"/>
    </source>
</evidence>
<feature type="transmembrane region" description="Helical" evidence="14">
    <location>
        <begin position="37"/>
        <end position="57"/>
    </location>
</feature>
<keyword evidence="6" id="KW-0808">Transferase</keyword>
<dbReference type="PRINTS" id="PR00344">
    <property type="entry name" value="BCTRLSENSOR"/>
</dbReference>